<feature type="domain" description="DUF11" evidence="3">
    <location>
        <begin position="858"/>
        <end position="970"/>
    </location>
</feature>
<evidence type="ECO:0000256" key="1">
    <source>
        <dbReference type="SAM" id="MobiDB-lite"/>
    </source>
</evidence>
<reference evidence="6" key="1">
    <citation type="submission" date="2017-05" db="EMBL/GenBank/DDBJ databases">
        <title>The Genome Sequence of Enterococcus sp. 4G2_DIV0659.</title>
        <authorList>
            <consortium name="The Broad Institute Genomics Platform"/>
            <consortium name="The Broad Institute Genomic Center for Infectious Diseases"/>
            <person name="Earl A."/>
            <person name="Manson A."/>
            <person name="Schwartman J."/>
            <person name="Gilmore M."/>
            <person name="Abouelleil A."/>
            <person name="Cao P."/>
            <person name="Chapman S."/>
            <person name="Cusick C."/>
            <person name="Shea T."/>
            <person name="Young S."/>
            <person name="Neafsey D."/>
            <person name="Nusbaum C."/>
            <person name="Birren B."/>
        </authorList>
    </citation>
    <scope>NUCLEOTIDE SEQUENCE [LARGE SCALE GENOMIC DNA]</scope>
    <source>
        <strain evidence="6">4G2_DIV0659</strain>
    </source>
</reference>
<dbReference type="InterPro" id="IPR001434">
    <property type="entry name" value="OmcB-like_DUF11"/>
</dbReference>
<comment type="caution">
    <text evidence="6">The sequence shown here is derived from an EMBL/GenBank/DDBJ whole genome shotgun (WGS) entry which is preliminary data.</text>
</comment>
<evidence type="ECO:0000313" key="6">
    <source>
        <dbReference type="EMBL" id="OTO08154.1"/>
    </source>
</evidence>
<dbReference type="AlphaFoldDB" id="A0A242CD13"/>
<feature type="transmembrane region" description="Helical" evidence="2">
    <location>
        <begin position="7"/>
        <end position="25"/>
    </location>
</feature>
<dbReference type="InterPro" id="IPR013783">
    <property type="entry name" value="Ig-like_fold"/>
</dbReference>
<dbReference type="Pfam" id="PF01345">
    <property type="entry name" value="DUF11"/>
    <property type="match status" value="1"/>
</dbReference>
<keyword evidence="2" id="KW-0472">Membrane</keyword>
<dbReference type="Pfam" id="PF20585">
    <property type="entry name" value="Pectate_lyase_5"/>
    <property type="match status" value="1"/>
</dbReference>
<protein>
    <recommendedName>
        <fullName evidence="8">DUF11 domain-containing protein</fullName>
    </recommendedName>
</protein>
<dbReference type="InterPro" id="IPR027994">
    <property type="entry name" value="WxL_dom"/>
</dbReference>
<reference evidence="5 7" key="2">
    <citation type="submission" date="2018-07" db="EMBL/GenBank/DDBJ databases">
        <title>The Genome Sequence of Enterococcus sp. DIV0659b.</title>
        <authorList>
            <consortium name="The Broad Institute Genomics Platform"/>
            <consortium name="The Broad Institute Genomic Center for Infectious Diseases"/>
            <person name="Earl A."/>
            <person name="Manson A."/>
            <person name="Schwartman J."/>
            <person name="Gilmore M."/>
            <person name="Abouelleil A."/>
            <person name="Cao P."/>
            <person name="Chapman S."/>
            <person name="Cusick C."/>
            <person name="Shea T."/>
            <person name="Young S."/>
            <person name="Neafsey D."/>
            <person name="Nusbaum C."/>
            <person name="Birren B."/>
        </authorList>
    </citation>
    <scope>NUCLEOTIDE SEQUENCE [LARGE SCALE GENOMIC DNA]</scope>
    <source>
        <strain evidence="5 7">4G2_DIV0659</strain>
    </source>
</reference>
<evidence type="ECO:0000256" key="2">
    <source>
        <dbReference type="SAM" id="Phobius"/>
    </source>
</evidence>
<dbReference type="InterPro" id="IPR026466">
    <property type="entry name" value="Fim_isopep_form_D2_dom"/>
</dbReference>
<evidence type="ECO:0000259" key="4">
    <source>
        <dbReference type="Pfam" id="PF13731"/>
    </source>
</evidence>
<dbReference type="EMBL" id="NGLE02000001">
    <property type="protein sequence ID" value="MEI5993462.1"/>
    <property type="molecule type" value="Genomic_DNA"/>
</dbReference>
<dbReference type="Proteomes" id="UP000195139">
    <property type="component" value="Unassembled WGS sequence"/>
</dbReference>
<dbReference type="OrthoDB" id="2176356at2"/>
<keyword evidence="2" id="KW-1133">Transmembrane helix</keyword>
<dbReference type="InterPro" id="IPR046776">
    <property type="entry name" value="Pectate_lyase_5"/>
</dbReference>
<dbReference type="Gene3D" id="2.60.40.740">
    <property type="match status" value="1"/>
</dbReference>
<evidence type="ECO:0008006" key="8">
    <source>
        <dbReference type="Google" id="ProtNLM"/>
    </source>
</evidence>
<keyword evidence="7" id="KW-1185">Reference proteome</keyword>
<dbReference type="InterPro" id="IPR047589">
    <property type="entry name" value="DUF11_rpt"/>
</dbReference>
<accession>A0A242CD13</accession>
<gene>
    <name evidence="5" type="ORF">A5880_001009</name>
    <name evidence="6" type="ORF">A5880_002424</name>
</gene>
<proteinExistence type="predicted"/>
<dbReference type="EMBL" id="NGLE01000003">
    <property type="protein sequence ID" value="OTO08154.1"/>
    <property type="molecule type" value="Genomic_DNA"/>
</dbReference>
<feature type="domain" description="WxL" evidence="4">
    <location>
        <begin position="979"/>
        <end position="1146"/>
    </location>
</feature>
<name>A0A242CD13_9ENTE</name>
<evidence type="ECO:0000313" key="5">
    <source>
        <dbReference type="EMBL" id="MEI5993462.1"/>
    </source>
</evidence>
<organism evidence="6">
    <name type="scientific">Candidatus Enterococcus mansonii</name>
    <dbReference type="NCBI Taxonomy" id="1834181"/>
    <lineage>
        <taxon>Bacteria</taxon>
        <taxon>Bacillati</taxon>
        <taxon>Bacillota</taxon>
        <taxon>Bacilli</taxon>
        <taxon>Lactobacillales</taxon>
        <taxon>Enterococcaceae</taxon>
        <taxon>Enterococcus</taxon>
    </lineage>
</organism>
<dbReference type="NCBIfam" id="TIGR01451">
    <property type="entry name" value="B_ant_repeat"/>
    <property type="match status" value="1"/>
</dbReference>
<sequence>MQFRTKMYFMGIVILMLSLLMPIFFNGSKKIKASNENYKIEISYSAKGSAMTATLTVTDPVDEELYFSYEGIESISNEQIQEGVASDYNGKIKVSKRDGAHENILKIKKDSKPLVITFPVKPRNGQKSGYLKLLNSANQELTYQKLQFERADTKIKDSEKDTESIEEQVVDENQVASKAIKPRAENIVSVGTWPTFLAAWNNPAVTKIKMTSDITRSGSARVEARTTDIEIDGSKEIPGVGQSRYYKLDLTSTSLPLGKIGSGTALLHVHDLVVQNRSDDGAPSSHGNTAAVFGDQYYDPNNTQVATNRWNLRFGNVIVPRGTTSRLARVPRGKVTVYGDMNLHTRSENFYLGAMYVEDDTTYYGAITNSNYSTIWFRQASIEGDTGDNKFVVGKNSDVKLRNVGNGTTFPAIYRYYKEIIINEGAKFSATVPGNAVGFGGVNQKFIAKKGAVVTLTSKNSNSSVATVGPTLASGNGPADSGFGDNGTANDVLFHIEPGASFYSIGRAGATGMINWSRGTGNKFIMDTPEKYDIRNNESNVAVNVAGTGNTFEIRNSEVSLWKNTTNVSSVADYSHDNITNFSILNRTTASSLPTDLATDFNSNQGNFRRILGLNTDPSIEMKPLTDADKTITNYFRVKLGEVPDDSGIAEDGSINFIPVYAKKDQATVTINYQGELQNVLTNSEGYANYVIPEFYKAGEKITVKAKRSGLESSLQETEPVIDITPPEPAKLTEGRVTTHTKQLKGTKAEPNAKIYVDINGVRQATVGRVKEDGQWMYDLPRYLNAGEVVEIFLEDNAGKITETLNPAVPSTNSENGNINPSKTMKYRDAEFKAPEKYTVVDTLPDNPQMTKEVVSSGNTTTQVGDTLTYTLTAKNGKSDTLLEAVWKNVEIVDVIPDGLIFELEKNPVMINDRAAVAEEHSYDPNTRKLKVKVGDLGAGESVKVTFTAKVDRSAVGIIIKNTAEATGHSLRESGTFNPGPPDPDRPLENYSKSASVENPGGKVLGTLDLISAPKEIDFGENIFNGKTIRIDNPLYRGGELIVSDSREVRKNWTLTAKLDQEMRHTANKDLVLKNAVRYVTNKNEFVLNRTDSIDVLVHKNVTDSDYNVTNTWTPNGDGLKLEVSASDVKQTGSYKGVILWQLGDTK</sequence>
<evidence type="ECO:0000259" key="3">
    <source>
        <dbReference type="Pfam" id="PF01345"/>
    </source>
</evidence>
<feature type="region of interest" description="Disordered" evidence="1">
    <location>
        <begin position="804"/>
        <end position="823"/>
    </location>
</feature>
<keyword evidence="2" id="KW-0812">Transmembrane</keyword>
<dbReference type="Pfam" id="PF13731">
    <property type="entry name" value="WxL"/>
    <property type="match status" value="1"/>
</dbReference>
<dbReference type="NCBIfam" id="TIGR04226">
    <property type="entry name" value="RrgB_K2N_iso_D2"/>
    <property type="match status" value="1"/>
</dbReference>
<evidence type="ECO:0000313" key="7">
    <source>
        <dbReference type="Proteomes" id="UP000195139"/>
    </source>
</evidence>
<dbReference type="RefSeq" id="WP_086331294.1">
    <property type="nucleotide sequence ID" value="NZ_NGLE02000001.1"/>
</dbReference>
<dbReference type="Gene3D" id="2.60.40.10">
    <property type="entry name" value="Immunoglobulins"/>
    <property type="match status" value="1"/>
</dbReference>
<dbReference type="STRING" id="1834181.A5880_002424"/>
<feature type="region of interest" description="Disordered" evidence="1">
    <location>
        <begin position="970"/>
        <end position="990"/>
    </location>
</feature>